<evidence type="ECO:0000313" key="2">
    <source>
        <dbReference type="EMBL" id="CAK0826748.1"/>
    </source>
</evidence>
<accession>A0ABN9S4P7</accession>
<feature type="compositionally biased region" description="Polar residues" evidence="1">
    <location>
        <begin position="126"/>
        <end position="136"/>
    </location>
</feature>
<feature type="non-terminal residue" evidence="2">
    <location>
        <position position="1"/>
    </location>
</feature>
<gene>
    <name evidence="2" type="ORF">PCOR1329_LOCUS26466</name>
</gene>
<dbReference type="InterPro" id="IPR052408">
    <property type="entry name" value="Exonuclease_MUT-7-like"/>
</dbReference>
<dbReference type="InterPro" id="IPR012337">
    <property type="entry name" value="RNaseH-like_sf"/>
</dbReference>
<organism evidence="2 3">
    <name type="scientific">Prorocentrum cordatum</name>
    <dbReference type="NCBI Taxonomy" id="2364126"/>
    <lineage>
        <taxon>Eukaryota</taxon>
        <taxon>Sar</taxon>
        <taxon>Alveolata</taxon>
        <taxon>Dinophyceae</taxon>
        <taxon>Prorocentrales</taxon>
        <taxon>Prorocentraceae</taxon>
        <taxon>Prorocentrum</taxon>
    </lineage>
</organism>
<feature type="non-terminal residue" evidence="2">
    <location>
        <position position="136"/>
    </location>
</feature>
<proteinExistence type="predicted"/>
<dbReference type="SUPFAM" id="SSF53098">
    <property type="entry name" value="Ribonuclease H-like"/>
    <property type="match status" value="1"/>
</dbReference>
<name>A0ABN9S4P7_9DINO</name>
<evidence type="ECO:0008006" key="4">
    <source>
        <dbReference type="Google" id="ProtNLM"/>
    </source>
</evidence>
<dbReference type="EMBL" id="CAUYUJ010009424">
    <property type="protein sequence ID" value="CAK0826748.1"/>
    <property type="molecule type" value="Genomic_DNA"/>
</dbReference>
<keyword evidence="3" id="KW-1185">Reference proteome</keyword>
<reference evidence="2" key="1">
    <citation type="submission" date="2023-10" db="EMBL/GenBank/DDBJ databases">
        <authorList>
            <person name="Chen Y."/>
            <person name="Shah S."/>
            <person name="Dougan E. K."/>
            <person name="Thang M."/>
            <person name="Chan C."/>
        </authorList>
    </citation>
    <scope>NUCLEOTIDE SEQUENCE [LARGE SCALE GENOMIC DNA]</scope>
</reference>
<protein>
    <recommendedName>
        <fullName evidence="4">3'-5' exonuclease domain-containing protein</fullName>
    </recommendedName>
</protein>
<dbReference type="Gene3D" id="3.30.420.10">
    <property type="entry name" value="Ribonuclease H-like superfamily/Ribonuclease H"/>
    <property type="match status" value="1"/>
</dbReference>
<dbReference type="InterPro" id="IPR036397">
    <property type="entry name" value="RNaseH_sf"/>
</dbReference>
<feature type="compositionally biased region" description="Pro residues" evidence="1">
    <location>
        <begin position="97"/>
        <end position="108"/>
    </location>
</feature>
<evidence type="ECO:0000256" key="1">
    <source>
        <dbReference type="SAM" id="MobiDB-lite"/>
    </source>
</evidence>
<dbReference type="PANTHER" id="PTHR47765">
    <property type="entry name" value="3'-5' EXONUCLEASE DOMAIN-CONTAINING PROTEIN"/>
    <property type="match status" value="1"/>
</dbReference>
<comment type="caution">
    <text evidence="2">The sequence shown here is derived from an EMBL/GenBank/DDBJ whole genome shotgun (WGS) entry which is preliminary data.</text>
</comment>
<sequence>HYGHTGSGMGLAAICESVLGEPLCKEPALRCSDWGGALSPEQVRYAACDAVVAVAILAELHRAHPEPGGLGLASWCGRFVGQTKSPRGRARSGGPPGARPPPAWPPARPRSAASCTTGARCLAPPASTSTASGGIG</sequence>
<evidence type="ECO:0000313" key="3">
    <source>
        <dbReference type="Proteomes" id="UP001189429"/>
    </source>
</evidence>
<dbReference type="PANTHER" id="PTHR47765:SF2">
    <property type="entry name" value="EXONUCLEASE MUT-7 HOMOLOG"/>
    <property type="match status" value="1"/>
</dbReference>
<feature type="region of interest" description="Disordered" evidence="1">
    <location>
        <begin position="83"/>
        <end position="136"/>
    </location>
</feature>
<dbReference type="Proteomes" id="UP001189429">
    <property type="component" value="Unassembled WGS sequence"/>
</dbReference>